<accession>A0A6J4UK99</accession>
<dbReference type="AlphaFoldDB" id="A0A6J4UK99"/>
<proteinExistence type="predicted"/>
<dbReference type="EMBL" id="CADCWM010000288">
    <property type="protein sequence ID" value="CAA9551800.1"/>
    <property type="molecule type" value="Genomic_DNA"/>
</dbReference>
<protein>
    <submittedName>
        <fullName evidence="1">Uncharacterized protein</fullName>
    </submittedName>
</protein>
<gene>
    <name evidence="1" type="ORF">AVDCRST_MAG88-834</name>
</gene>
<feature type="non-terminal residue" evidence="1">
    <location>
        <position position="39"/>
    </location>
</feature>
<feature type="non-terminal residue" evidence="1">
    <location>
        <position position="1"/>
    </location>
</feature>
<name>A0A6J4UK99_9BACT</name>
<organism evidence="1">
    <name type="scientific">uncultured Thermomicrobiales bacterium</name>
    <dbReference type="NCBI Taxonomy" id="1645740"/>
    <lineage>
        <taxon>Bacteria</taxon>
        <taxon>Pseudomonadati</taxon>
        <taxon>Thermomicrobiota</taxon>
        <taxon>Thermomicrobia</taxon>
        <taxon>Thermomicrobiales</taxon>
        <taxon>environmental samples</taxon>
    </lineage>
</organism>
<reference evidence="1" key="1">
    <citation type="submission" date="2020-02" db="EMBL/GenBank/DDBJ databases">
        <authorList>
            <person name="Meier V. D."/>
        </authorList>
    </citation>
    <scope>NUCLEOTIDE SEQUENCE</scope>
    <source>
        <strain evidence="1">AVDCRST_MAG88</strain>
    </source>
</reference>
<evidence type="ECO:0000313" key="1">
    <source>
        <dbReference type="EMBL" id="CAA9551800.1"/>
    </source>
</evidence>
<sequence>VYRRSWLDIRCPVCRQPPLRHIDLLPQLYWRVWRRRLAV</sequence>